<dbReference type="PANTHER" id="PTHR47723">
    <property type="entry name" value="OS05G0353850 PROTEIN"/>
    <property type="match status" value="1"/>
</dbReference>
<accession>A0A8T2ANP6</accession>
<organism evidence="3 4">
    <name type="scientific">Arabidopsis thaliana x Arabidopsis arenosa</name>
    <dbReference type="NCBI Taxonomy" id="1240361"/>
    <lineage>
        <taxon>Eukaryota</taxon>
        <taxon>Viridiplantae</taxon>
        <taxon>Streptophyta</taxon>
        <taxon>Embryophyta</taxon>
        <taxon>Tracheophyta</taxon>
        <taxon>Spermatophyta</taxon>
        <taxon>Magnoliopsida</taxon>
        <taxon>eudicotyledons</taxon>
        <taxon>Gunneridae</taxon>
        <taxon>Pentapetalae</taxon>
        <taxon>rosids</taxon>
        <taxon>malvids</taxon>
        <taxon>Brassicales</taxon>
        <taxon>Brassicaceae</taxon>
        <taxon>Camelineae</taxon>
        <taxon>Arabidopsis</taxon>
    </lineage>
</organism>
<feature type="domain" description="RNase H type-1" evidence="1">
    <location>
        <begin position="269"/>
        <end position="390"/>
    </location>
</feature>
<dbReference type="EMBL" id="JAEFBK010000008">
    <property type="protein sequence ID" value="KAG7575761.1"/>
    <property type="molecule type" value="Genomic_DNA"/>
</dbReference>
<evidence type="ECO:0000259" key="1">
    <source>
        <dbReference type="Pfam" id="PF13456"/>
    </source>
</evidence>
<dbReference type="PANTHER" id="PTHR47723:SF19">
    <property type="entry name" value="POLYNUCLEOTIDYL TRANSFERASE, RIBONUCLEASE H-LIKE SUPERFAMILY PROTEIN"/>
    <property type="match status" value="1"/>
</dbReference>
<evidence type="ECO:0000313" key="4">
    <source>
        <dbReference type="Proteomes" id="UP000694240"/>
    </source>
</evidence>
<keyword evidence="4" id="KW-1185">Reference proteome</keyword>
<dbReference type="Pfam" id="PF13966">
    <property type="entry name" value="zf-RVT"/>
    <property type="match status" value="1"/>
</dbReference>
<protein>
    <submittedName>
        <fullName evidence="3">Ribonuclease H-like superfamily</fullName>
    </submittedName>
</protein>
<reference evidence="3 4" key="1">
    <citation type="submission" date="2020-12" db="EMBL/GenBank/DDBJ databases">
        <title>Concerted genomic and epigenomic changes stabilize Arabidopsis allopolyploids.</title>
        <authorList>
            <person name="Chen Z."/>
        </authorList>
    </citation>
    <scope>NUCLEOTIDE SEQUENCE [LARGE SCALE GENOMIC DNA]</scope>
    <source>
        <strain evidence="3">Allo738</strain>
        <tissue evidence="3">Leaf</tissue>
    </source>
</reference>
<proteinExistence type="predicted"/>
<dbReference type="InterPro" id="IPR053151">
    <property type="entry name" value="RNase_H-like"/>
</dbReference>
<dbReference type="GO" id="GO:0004523">
    <property type="term" value="F:RNA-DNA hybrid ribonuclease activity"/>
    <property type="evidence" value="ECO:0007669"/>
    <property type="project" value="InterPro"/>
</dbReference>
<dbReference type="InterPro" id="IPR002156">
    <property type="entry name" value="RNaseH_domain"/>
</dbReference>
<dbReference type="InterPro" id="IPR026960">
    <property type="entry name" value="RVT-Znf"/>
</dbReference>
<dbReference type="InterPro" id="IPR044730">
    <property type="entry name" value="RNase_H-like_dom_plant"/>
</dbReference>
<dbReference type="GO" id="GO:0003676">
    <property type="term" value="F:nucleic acid binding"/>
    <property type="evidence" value="ECO:0007669"/>
    <property type="project" value="InterPro"/>
</dbReference>
<dbReference type="AlphaFoldDB" id="A0A8T2ANP6"/>
<dbReference type="Proteomes" id="UP000694240">
    <property type="component" value="Chromosome 8"/>
</dbReference>
<feature type="domain" description="Reverse transcriptase zinc-binding" evidence="2">
    <location>
        <begin position="80"/>
        <end position="150"/>
    </location>
</feature>
<evidence type="ECO:0000259" key="2">
    <source>
        <dbReference type="Pfam" id="PF13966"/>
    </source>
</evidence>
<dbReference type="CDD" id="cd06222">
    <property type="entry name" value="RNase_H_like"/>
    <property type="match status" value="1"/>
</dbReference>
<comment type="caution">
    <text evidence="3">The sequence shown here is derived from an EMBL/GenBank/DDBJ whole genome shotgun (WGS) entry which is preliminary data.</text>
</comment>
<name>A0A8T2ANP6_9BRAS</name>
<dbReference type="Pfam" id="PF13456">
    <property type="entry name" value="RVT_3"/>
    <property type="match status" value="1"/>
</dbReference>
<sequence>MKVSDLWLENRREWDPVTFEGVLNPEDQELAKKLYISKYAEDDTYEWAYTKNAQYTVRSGYWVATHITLDEEDHIQPPQGSLTIKQQIWKLPITPKIKHFLWRCLSGALATTTQLRSRTIPADPICQRCCQAEETTNHLLFLCSFAQAVWRCASTQLGRQFSFSDNLEDNITLLLQRQQDQTISKLHSLTPFWIMWRLWKSRNAYLFQKINRSAGHEAIKGSQEAMEWLEVNNTQVDESQNTCQSSTHMNRSTRNSHWSPPPQGWLKCNFDSGYVTGRDFTTTGWIFRDWNGKALLSGCARLPKTHSVLEAEAFGFLHVLQMAWIKGFRNVWFECDNLELTTLINKWEDHVSIGSLLYDIRHWMMKLPLCSLAHVNREKNSAADALSRQASSIMTMSHSFITPPSPTSFRLLVVVANSNPNNATQSVATVVQQHHTRSHACSFASSVAKNVFVFLLVLTATNKVVHVTTTGRLKKAAQNVLNTSY</sequence>
<evidence type="ECO:0000313" key="3">
    <source>
        <dbReference type="EMBL" id="KAG7575761.1"/>
    </source>
</evidence>
<gene>
    <name evidence="3" type="ORF">ISN45_Aa03g002220</name>
</gene>